<proteinExistence type="predicted"/>
<dbReference type="EMBL" id="JAPDNT010000001">
    <property type="protein sequence ID" value="MCW3473246.1"/>
    <property type="molecule type" value="Genomic_DNA"/>
</dbReference>
<sequence length="194" mass="20403">MITIFRLAFAAAMLGGVALAHAQTAQDHAAHLSGNSAGRVAQVAPMSPTAGQTGAMPMMDMNGMMRGGMGQMMPMMRMMPGDMAMMPFDHIEGRIAFLKAELAITDAQLPQWNAFAQALRDGAKTTQEAMAKVLQAGMPATFPARADTMLQIMSARLDAIKATTAAGKALYGVLSDAQKSIADELLLGPMGRMG</sequence>
<feature type="signal peptide" evidence="1">
    <location>
        <begin position="1"/>
        <end position="22"/>
    </location>
</feature>
<dbReference type="Proteomes" id="UP001165679">
    <property type="component" value="Unassembled WGS sequence"/>
</dbReference>
<dbReference type="InterPro" id="IPR012899">
    <property type="entry name" value="LTXXQ"/>
</dbReference>
<protein>
    <submittedName>
        <fullName evidence="2">Spy/CpxP family protein refolding chaperone</fullName>
    </submittedName>
</protein>
<dbReference type="GO" id="GO:0042597">
    <property type="term" value="C:periplasmic space"/>
    <property type="evidence" value="ECO:0007669"/>
    <property type="project" value="InterPro"/>
</dbReference>
<dbReference type="RefSeq" id="WP_264711827.1">
    <property type="nucleotide sequence ID" value="NZ_JAPDNT010000001.1"/>
</dbReference>
<accession>A0AA41YJ91</accession>
<feature type="chain" id="PRO_5041362476" evidence="1">
    <location>
        <begin position="23"/>
        <end position="194"/>
    </location>
</feature>
<evidence type="ECO:0000256" key="1">
    <source>
        <dbReference type="SAM" id="SignalP"/>
    </source>
</evidence>
<reference evidence="2" key="1">
    <citation type="submission" date="2022-09" db="EMBL/GenBank/DDBJ databases">
        <title>Rhodovastum sp. nov. RN2-1 isolated from soil in Seongnam, South Korea.</title>
        <authorList>
            <person name="Le N.T."/>
        </authorList>
    </citation>
    <scope>NUCLEOTIDE SEQUENCE</scope>
    <source>
        <strain evidence="2">RN2-1</strain>
    </source>
</reference>
<keyword evidence="3" id="KW-1185">Reference proteome</keyword>
<reference evidence="2" key="2">
    <citation type="submission" date="2022-10" db="EMBL/GenBank/DDBJ databases">
        <authorList>
            <person name="Trinh H.N."/>
        </authorList>
    </citation>
    <scope>NUCLEOTIDE SEQUENCE</scope>
    <source>
        <strain evidence="2">RN2-1</strain>
    </source>
</reference>
<evidence type="ECO:0000313" key="3">
    <source>
        <dbReference type="Proteomes" id="UP001165679"/>
    </source>
</evidence>
<organism evidence="2 3">
    <name type="scientific">Limobrevibacterium gyesilva</name>
    <dbReference type="NCBI Taxonomy" id="2991712"/>
    <lineage>
        <taxon>Bacteria</taxon>
        <taxon>Pseudomonadati</taxon>
        <taxon>Pseudomonadota</taxon>
        <taxon>Alphaproteobacteria</taxon>
        <taxon>Acetobacterales</taxon>
        <taxon>Acetobacteraceae</taxon>
        <taxon>Limobrevibacterium</taxon>
    </lineage>
</organism>
<dbReference type="Pfam" id="PF07813">
    <property type="entry name" value="LTXXQ"/>
    <property type="match status" value="1"/>
</dbReference>
<evidence type="ECO:0000313" key="2">
    <source>
        <dbReference type="EMBL" id="MCW3473246.1"/>
    </source>
</evidence>
<dbReference type="AlphaFoldDB" id="A0AA41YJ91"/>
<comment type="caution">
    <text evidence="2">The sequence shown here is derived from an EMBL/GenBank/DDBJ whole genome shotgun (WGS) entry which is preliminary data.</text>
</comment>
<gene>
    <name evidence="2" type="ORF">OL599_01515</name>
</gene>
<name>A0AA41YJ91_9PROT</name>
<keyword evidence="1" id="KW-0732">Signal</keyword>